<dbReference type="Proteomes" id="UP000002316">
    <property type="component" value="Chromosome 5"/>
</dbReference>
<organism evidence="1 2">
    <name type="scientific">Trypanosoma brucei gambiense (strain MHOM/CI/86/DAL972)</name>
    <dbReference type="NCBI Taxonomy" id="679716"/>
    <lineage>
        <taxon>Eukaryota</taxon>
        <taxon>Discoba</taxon>
        <taxon>Euglenozoa</taxon>
        <taxon>Kinetoplastea</taxon>
        <taxon>Metakinetoplastina</taxon>
        <taxon>Trypanosomatida</taxon>
        <taxon>Trypanosomatidae</taxon>
        <taxon>Trypanosoma</taxon>
    </lineage>
</organism>
<gene>
    <name evidence="1" type="ORF">TbgDal_V6120</name>
</gene>
<dbReference type="KEGG" id="tbg:TbgDal_V6120"/>
<accession>C9ZPZ4</accession>
<dbReference type="RefSeq" id="XP_011773759.1">
    <property type="nucleotide sequence ID" value="XM_011775457.1"/>
</dbReference>
<dbReference type="GeneID" id="23861638"/>
<protein>
    <submittedName>
        <fullName evidence="1">Uncharacterized protein</fullName>
    </submittedName>
</protein>
<reference evidence="2" key="1">
    <citation type="journal article" date="2010" name="PLoS Negl. Trop. Dis.">
        <title>The genome sequence of Trypanosoma brucei gambiense, causative agent of chronic human african trypanosomiasis.</title>
        <authorList>
            <person name="Jackson A.P."/>
            <person name="Sanders M."/>
            <person name="Berry A."/>
            <person name="McQuillan J."/>
            <person name="Aslett M.A."/>
            <person name="Quail M.A."/>
            <person name="Chukualim B."/>
            <person name="Capewell P."/>
            <person name="MacLeod A."/>
            <person name="Melville S.E."/>
            <person name="Gibson W."/>
            <person name="Barry J.D."/>
            <person name="Berriman M."/>
            <person name="Hertz-Fowler C."/>
        </authorList>
    </citation>
    <scope>NUCLEOTIDE SEQUENCE [LARGE SCALE GENOMIC DNA]</scope>
    <source>
        <strain evidence="2">MHOM/CI/86/DAL972</strain>
    </source>
</reference>
<dbReference type="AlphaFoldDB" id="C9ZPZ4"/>
<dbReference type="EMBL" id="FN554968">
    <property type="protein sequence ID" value="CBH11472.1"/>
    <property type="molecule type" value="Genomic_DNA"/>
</dbReference>
<sequence length="149" mass="16400">MTGRGFCSTSPLSSSRSLCIPIEARSHVRRSSLTYFFTQKCRYCYILLLCSPKASSPPQSFRTVFNAGYWLPSGRSTRRWHHDEMGGVGRDVTVSVSAATLHPCALRGRSLHRPFLCYALMAGLGSARSLAAVELRCVPPALPPVVLLR</sequence>
<evidence type="ECO:0000313" key="2">
    <source>
        <dbReference type="Proteomes" id="UP000002316"/>
    </source>
</evidence>
<name>C9ZPZ4_TRYB9</name>
<evidence type="ECO:0000313" key="1">
    <source>
        <dbReference type="EMBL" id="CBH11472.1"/>
    </source>
</evidence>
<proteinExistence type="predicted"/>